<dbReference type="AlphaFoldDB" id="A0A5A9PMV8"/>
<dbReference type="EMBL" id="SOYY01000003">
    <property type="protein sequence ID" value="KAA0722922.1"/>
    <property type="molecule type" value="Genomic_DNA"/>
</dbReference>
<accession>A0A5A9PMV8</accession>
<evidence type="ECO:0000313" key="2">
    <source>
        <dbReference type="EMBL" id="KAA0722922.1"/>
    </source>
</evidence>
<keyword evidence="3" id="KW-1185">Reference proteome</keyword>
<proteinExistence type="predicted"/>
<gene>
    <name evidence="2" type="ORF">E1301_Tti013650</name>
</gene>
<organism evidence="2 3">
    <name type="scientific">Triplophysa tibetana</name>
    <dbReference type="NCBI Taxonomy" id="1572043"/>
    <lineage>
        <taxon>Eukaryota</taxon>
        <taxon>Metazoa</taxon>
        <taxon>Chordata</taxon>
        <taxon>Craniata</taxon>
        <taxon>Vertebrata</taxon>
        <taxon>Euteleostomi</taxon>
        <taxon>Actinopterygii</taxon>
        <taxon>Neopterygii</taxon>
        <taxon>Teleostei</taxon>
        <taxon>Ostariophysi</taxon>
        <taxon>Cypriniformes</taxon>
        <taxon>Nemacheilidae</taxon>
        <taxon>Triplophysa</taxon>
    </lineage>
</organism>
<feature type="region of interest" description="Disordered" evidence="1">
    <location>
        <begin position="1"/>
        <end position="25"/>
    </location>
</feature>
<comment type="caution">
    <text evidence="2">The sequence shown here is derived from an EMBL/GenBank/DDBJ whole genome shotgun (WGS) entry which is preliminary data.</text>
</comment>
<reference evidence="2 3" key="1">
    <citation type="journal article" date="2019" name="Mol. Ecol. Resour.">
        <title>Chromosome-level genome assembly of Triplophysa tibetana, a fish adapted to the harsh high-altitude environment of the Tibetan Plateau.</title>
        <authorList>
            <person name="Yang X."/>
            <person name="Liu H."/>
            <person name="Ma Z."/>
            <person name="Zou Y."/>
            <person name="Zou M."/>
            <person name="Mao Y."/>
            <person name="Li X."/>
            <person name="Wang H."/>
            <person name="Chen T."/>
            <person name="Wang W."/>
            <person name="Yang R."/>
        </authorList>
    </citation>
    <scope>NUCLEOTIDE SEQUENCE [LARGE SCALE GENOMIC DNA]</scope>
    <source>
        <strain evidence="2">TTIB1903HZAU</strain>
        <tissue evidence="2">Muscle</tissue>
    </source>
</reference>
<protein>
    <submittedName>
        <fullName evidence="2">Uncharacterized protein</fullName>
    </submittedName>
</protein>
<name>A0A5A9PMV8_9TELE</name>
<sequence length="473" mass="54182">MMDISRVERWRKQKTGVEARGRPDRFTPGKRTLNQRSAAEATFYPWGGNGGEKYGLVLGGERMERADWVVNREVEVHLRKLMVYQRMGGPLKHSQSIDGLPIMGIDETVHDLPTHEDSPDAPSPHGQDPLFPGPQLVLCEDDIKGARASIVYDNCLRQLATFLILPAEKCKFLLRTGLRCNSVAPFEINIAYRGTATSIEWYCSYTTMEKETKKIIYVATIDKRQTSWNSVVMEKEGFIQTVDKLTSEIKLVEICTDAHAQIGALMSSKDKRTIHPSELVERYCEPFLVVLQDSRHTFKRLFKKNARRYSVYALKSEKAYGYISELQGQILKNRLTCEAGTLILRDVLPDEQYHHFLSLSVGMTVLFDEEYVRRVSYLGYTHNIPEHFVDNSVDCYGPTFPTYNIYSLKHLSDDAANFHSALSHISCSLFENHLQVLKHRKEVANNHWCKSQKDLLKDNVLKHITANPRKQPK</sequence>
<evidence type="ECO:0000256" key="1">
    <source>
        <dbReference type="SAM" id="MobiDB-lite"/>
    </source>
</evidence>
<evidence type="ECO:0000313" key="3">
    <source>
        <dbReference type="Proteomes" id="UP000324632"/>
    </source>
</evidence>
<dbReference type="Proteomes" id="UP000324632">
    <property type="component" value="Chromosome 3"/>
</dbReference>